<protein>
    <submittedName>
        <fullName evidence="1">Uncharacterized protein</fullName>
    </submittedName>
</protein>
<dbReference type="EMBL" id="JAHRIQ010030362">
    <property type="protein sequence ID" value="MEQ2231117.1"/>
    <property type="molecule type" value="Genomic_DNA"/>
</dbReference>
<accession>A0ABV0TFT0</accession>
<evidence type="ECO:0000313" key="2">
    <source>
        <dbReference type="Proteomes" id="UP001482620"/>
    </source>
</evidence>
<name>A0ABV0TFT0_9TELE</name>
<comment type="caution">
    <text evidence="1">The sequence shown here is derived from an EMBL/GenBank/DDBJ whole genome shotgun (WGS) entry which is preliminary data.</text>
</comment>
<feature type="non-terminal residue" evidence="1">
    <location>
        <position position="1"/>
    </location>
</feature>
<sequence length="101" mass="12000">EVSKKKKDIRNVPGGHLCGAMDHLKRHCPHGEGYFNNPRGRNEEEWPHFRIWFQIPMILVTHKEEALKFTLQMCKRRNSVGFYFFFSIRIIKSVNGTHFNN</sequence>
<dbReference type="Proteomes" id="UP001482620">
    <property type="component" value="Unassembled WGS sequence"/>
</dbReference>
<proteinExistence type="predicted"/>
<organism evidence="1 2">
    <name type="scientific">Ilyodon furcidens</name>
    <name type="common">goldbreast splitfin</name>
    <dbReference type="NCBI Taxonomy" id="33524"/>
    <lineage>
        <taxon>Eukaryota</taxon>
        <taxon>Metazoa</taxon>
        <taxon>Chordata</taxon>
        <taxon>Craniata</taxon>
        <taxon>Vertebrata</taxon>
        <taxon>Euteleostomi</taxon>
        <taxon>Actinopterygii</taxon>
        <taxon>Neopterygii</taxon>
        <taxon>Teleostei</taxon>
        <taxon>Neoteleostei</taxon>
        <taxon>Acanthomorphata</taxon>
        <taxon>Ovalentaria</taxon>
        <taxon>Atherinomorphae</taxon>
        <taxon>Cyprinodontiformes</taxon>
        <taxon>Goodeidae</taxon>
        <taxon>Ilyodon</taxon>
    </lineage>
</organism>
<evidence type="ECO:0000313" key="1">
    <source>
        <dbReference type="EMBL" id="MEQ2231117.1"/>
    </source>
</evidence>
<reference evidence="1 2" key="1">
    <citation type="submission" date="2021-06" db="EMBL/GenBank/DDBJ databases">
        <authorList>
            <person name="Palmer J.M."/>
        </authorList>
    </citation>
    <scope>NUCLEOTIDE SEQUENCE [LARGE SCALE GENOMIC DNA]</scope>
    <source>
        <strain evidence="2">if_2019</strain>
        <tissue evidence="1">Muscle</tissue>
    </source>
</reference>
<keyword evidence="2" id="KW-1185">Reference proteome</keyword>
<gene>
    <name evidence="1" type="ORF">ILYODFUR_036146</name>
</gene>